<dbReference type="InterPro" id="IPR050267">
    <property type="entry name" value="Anti-sigma-factor_SerPK"/>
</dbReference>
<dbReference type="PANTHER" id="PTHR35526">
    <property type="entry name" value="ANTI-SIGMA-F FACTOR RSBW-RELATED"/>
    <property type="match status" value="1"/>
</dbReference>
<dbReference type="Proteomes" id="UP001592582">
    <property type="component" value="Unassembled WGS sequence"/>
</dbReference>
<keyword evidence="1" id="KW-0723">Serine/threonine-protein kinase</keyword>
<dbReference type="InterPro" id="IPR003594">
    <property type="entry name" value="HATPase_dom"/>
</dbReference>
<dbReference type="PANTHER" id="PTHR35526:SF3">
    <property type="entry name" value="ANTI-SIGMA-F FACTOR RSBW"/>
    <property type="match status" value="1"/>
</dbReference>
<reference evidence="5 6" key="1">
    <citation type="submission" date="2024-09" db="EMBL/GenBank/DDBJ databases">
        <authorList>
            <person name="Lee S.D."/>
        </authorList>
    </citation>
    <scope>NUCLEOTIDE SEQUENCE [LARGE SCALE GENOMIC DNA]</scope>
    <source>
        <strain evidence="3 6">N1-1</strain>
        <strain evidence="4 5">N1-3</strain>
    </source>
</reference>
<evidence type="ECO:0000313" key="4">
    <source>
        <dbReference type="EMBL" id="MFC1435759.1"/>
    </source>
</evidence>
<dbReference type="CDD" id="cd16936">
    <property type="entry name" value="HATPase_RsbW-like"/>
    <property type="match status" value="1"/>
</dbReference>
<dbReference type="EMBL" id="JBHEZY010000021">
    <property type="protein sequence ID" value="MFC1435759.1"/>
    <property type="molecule type" value="Genomic_DNA"/>
</dbReference>
<feature type="domain" description="Histidine kinase/HSP90-like ATPase" evidence="2">
    <location>
        <begin position="48"/>
        <end position="134"/>
    </location>
</feature>
<evidence type="ECO:0000313" key="6">
    <source>
        <dbReference type="Proteomes" id="UP001592582"/>
    </source>
</evidence>
<keyword evidence="3" id="KW-0067">ATP-binding</keyword>
<evidence type="ECO:0000313" key="3">
    <source>
        <dbReference type="EMBL" id="MFC1408516.1"/>
    </source>
</evidence>
<protein>
    <submittedName>
        <fullName evidence="3">ATP-binding protein</fullName>
    </submittedName>
</protein>
<dbReference type="GO" id="GO:0005524">
    <property type="term" value="F:ATP binding"/>
    <property type="evidence" value="ECO:0007669"/>
    <property type="project" value="UniProtKB-KW"/>
</dbReference>
<name>A0ABV6V4H4_9ACTN</name>
<dbReference type="InterPro" id="IPR036890">
    <property type="entry name" value="HATPase_C_sf"/>
</dbReference>
<dbReference type="SUPFAM" id="SSF55874">
    <property type="entry name" value="ATPase domain of HSP90 chaperone/DNA topoisomerase II/histidine kinase"/>
    <property type="match status" value="1"/>
</dbReference>
<keyword evidence="1" id="KW-0418">Kinase</keyword>
<dbReference type="EMBL" id="JBHEZX010000002">
    <property type="protein sequence ID" value="MFC1408516.1"/>
    <property type="molecule type" value="Genomic_DNA"/>
</dbReference>
<keyword evidence="1" id="KW-0808">Transferase</keyword>
<evidence type="ECO:0000259" key="2">
    <source>
        <dbReference type="Pfam" id="PF13581"/>
    </source>
</evidence>
<keyword evidence="3" id="KW-0547">Nucleotide-binding</keyword>
<evidence type="ECO:0000256" key="1">
    <source>
        <dbReference type="ARBA" id="ARBA00022527"/>
    </source>
</evidence>
<sequence length="138" mass="14650">MSGTTADHSHGDRLDLTAAAGAVGRGRDFAEQILLRLGWLPTGEPTARRTADDVLLLVSELVTNACRHGAAPYRLLLRATGDGLRIEMTDAGSHLPVVGPDQPAVPGGFGMRLIAALADTWGVIEHPHGKTVWLEVTR</sequence>
<evidence type="ECO:0000313" key="5">
    <source>
        <dbReference type="Proteomes" id="UP001592530"/>
    </source>
</evidence>
<dbReference type="RefSeq" id="WP_380502502.1">
    <property type="nucleotide sequence ID" value="NZ_JBHEZX010000002.1"/>
</dbReference>
<accession>A0ABV6V4H4</accession>
<keyword evidence="6" id="KW-1185">Reference proteome</keyword>
<gene>
    <name evidence="4" type="ORF">ACEZDB_34505</name>
    <name evidence="3" type="ORF">ACEZDG_04410</name>
</gene>
<comment type="caution">
    <text evidence="3">The sequence shown here is derived from an EMBL/GenBank/DDBJ whole genome shotgun (WGS) entry which is preliminary data.</text>
</comment>
<dbReference type="Pfam" id="PF13581">
    <property type="entry name" value="HATPase_c_2"/>
    <property type="match status" value="1"/>
</dbReference>
<proteinExistence type="predicted"/>
<dbReference type="Gene3D" id="3.30.565.10">
    <property type="entry name" value="Histidine kinase-like ATPase, C-terminal domain"/>
    <property type="match status" value="1"/>
</dbReference>
<dbReference type="Proteomes" id="UP001592530">
    <property type="component" value="Unassembled WGS sequence"/>
</dbReference>
<organism evidence="3 6">
    <name type="scientific">Streptacidiphilus alkalitolerans</name>
    <dbReference type="NCBI Taxonomy" id="3342712"/>
    <lineage>
        <taxon>Bacteria</taxon>
        <taxon>Bacillati</taxon>
        <taxon>Actinomycetota</taxon>
        <taxon>Actinomycetes</taxon>
        <taxon>Kitasatosporales</taxon>
        <taxon>Streptomycetaceae</taxon>
        <taxon>Streptacidiphilus</taxon>
    </lineage>
</organism>